<accession>A0ABY5E678</accession>
<gene>
    <name evidence="1" type="ORF">NJU99_00845</name>
</gene>
<organism evidence="1 2">
    <name type="scientific">Arcobacter roscoffensis</name>
    <dbReference type="NCBI Taxonomy" id="2961520"/>
    <lineage>
        <taxon>Bacteria</taxon>
        <taxon>Pseudomonadati</taxon>
        <taxon>Campylobacterota</taxon>
        <taxon>Epsilonproteobacteria</taxon>
        <taxon>Campylobacterales</taxon>
        <taxon>Arcobacteraceae</taxon>
        <taxon>Arcobacter</taxon>
    </lineage>
</organism>
<reference evidence="1" key="1">
    <citation type="submission" date="2022-07" db="EMBL/GenBank/DDBJ databases">
        <title>Arcobacter roscoffensis sp. nov., a marine bacterium isolated from coastal seawater collected from Roscoff, France.</title>
        <authorList>
            <person name="Pascual J."/>
            <person name="Lepeaux C."/>
            <person name="Methner A."/>
            <person name="Overmann J."/>
        </authorList>
    </citation>
    <scope>NUCLEOTIDE SEQUENCE</scope>
    <source>
        <strain evidence="1">ARW1-2F2</strain>
    </source>
</reference>
<evidence type="ECO:0000313" key="2">
    <source>
        <dbReference type="Proteomes" id="UP001060012"/>
    </source>
</evidence>
<name>A0ABY5E678_9BACT</name>
<sequence length="361" mass="42558">MNNQVKEMQLAIKATIVNIKEELEKIKPQYTSLFVFDNMFTTESSGKTKLNRDYYNQIHATILNHIHRIRDYLFDVLEEIRDTIVSILDQHGFKDIKLDKNLIYDDASFHELFKMDLDLMDLPRLQKQELIESLDTLTIYKNKIYTLKYFISMFDTTPLNKYLNKLGMDDLINSRFIFELIDSYSLEYEELKRFEQNLENFDNFEKDTKSLNEFDGPVEIIKRRIDNYVYDNVRYKISLEYENQVKRLKKSVDLSVAYLENIIVNFIEQSCLDLIKKELKRGKISKLIELKVIQTKNSIQLIVKNNGFEEKNIHMMYLGSAGSTNSYIVEARNLARMIGGTVDISTLDEKGGMQYILDLKI</sequence>
<keyword evidence="2" id="KW-1185">Reference proteome</keyword>
<dbReference type="RefSeq" id="WP_254576849.1">
    <property type="nucleotide sequence ID" value="NZ_CP100595.1"/>
</dbReference>
<dbReference type="EMBL" id="CP100595">
    <property type="protein sequence ID" value="UTJ06670.1"/>
    <property type="molecule type" value="Genomic_DNA"/>
</dbReference>
<protein>
    <submittedName>
        <fullName evidence="1">Uncharacterized protein</fullName>
    </submittedName>
</protein>
<dbReference type="Proteomes" id="UP001060012">
    <property type="component" value="Chromosome"/>
</dbReference>
<proteinExistence type="predicted"/>
<evidence type="ECO:0000313" key="1">
    <source>
        <dbReference type="EMBL" id="UTJ06670.1"/>
    </source>
</evidence>